<dbReference type="EMBL" id="JAHBCI010000005">
    <property type="protein sequence ID" value="KAG9501701.1"/>
    <property type="molecule type" value="Genomic_DNA"/>
</dbReference>
<feature type="region of interest" description="Disordered" evidence="1">
    <location>
        <begin position="66"/>
        <end position="113"/>
    </location>
</feature>
<keyword evidence="2" id="KW-0732">Signal</keyword>
<proteinExistence type="predicted"/>
<dbReference type="GeneID" id="68315248"/>
<gene>
    <name evidence="3" type="ORF">J7337_007392</name>
</gene>
<feature type="compositionally biased region" description="Polar residues" evidence="1">
    <location>
        <begin position="80"/>
        <end position="92"/>
    </location>
</feature>
<comment type="caution">
    <text evidence="3">The sequence shown here is derived from an EMBL/GenBank/DDBJ whole genome shotgun (WGS) entry which is preliminary data.</text>
</comment>
<protein>
    <submittedName>
        <fullName evidence="3">Uncharacterized protein</fullName>
    </submittedName>
</protein>
<evidence type="ECO:0000313" key="3">
    <source>
        <dbReference type="EMBL" id="KAG9501701.1"/>
    </source>
</evidence>
<feature type="chain" id="PRO_5040376846" evidence="2">
    <location>
        <begin position="17"/>
        <end position="314"/>
    </location>
</feature>
<accession>A0A9P8DGZ6</accession>
<evidence type="ECO:0000256" key="1">
    <source>
        <dbReference type="SAM" id="MobiDB-lite"/>
    </source>
</evidence>
<sequence>MRFYASFSLALGLVAASPCKPPSSTVVSEAISSSVATDISSTLIESASSTIDSTATTTETDVVATSTSAESSVVETSTAIGSTSTDYTEVSVSTTESLPEPTSTGTTGTTSEATAPIDTTTALTTKASFVETTTAVATTTTSEAVPTGFFLVAGDGPALGDKVKSNGDSFTAMVFGDRGSSFNPVRFLVDETSGELQQDGVTVCAFYQAGLPYAMITRCENDSLYYGSVPLNCASFGAPGTSISCSAVKLDCQTTGPGSSQACTRSQDSDWDTFYITTSGDYVWYLSSGTLQNDFMTRVEVFVDHVEVSPPVQT</sequence>
<reference evidence="3" key="1">
    <citation type="journal article" date="2021" name="Mol. Plant Microbe Interact.">
        <title>Telomere to telomere genome assembly of Fusarium musae F31, causal agent of crown rot disease of banana.</title>
        <authorList>
            <person name="Degradi L."/>
            <person name="Tava V."/>
            <person name="Kunova A."/>
            <person name="Cortesi P."/>
            <person name="Saracchi M."/>
            <person name="Pasquali M."/>
        </authorList>
    </citation>
    <scope>NUCLEOTIDE SEQUENCE</scope>
    <source>
        <strain evidence="3">F31</strain>
    </source>
</reference>
<dbReference type="KEGG" id="fmu:J7337_007392"/>
<feature type="signal peptide" evidence="2">
    <location>
        <begin position="1"/>
        <end position="16"/>
    </location>
</feature>
<dbReference type="AlphaFoldDB" id="A0A9P8DGZ6"/>
<evidence type="ECO:0000256" key="2">
    <source>
        <dbReference type="SAM" id="SignalP"/>
    </source>
</evidence>
<dbReference type="Proteomes" id="UP000827133">
    <property type="component" value="Unassembled WGS sequence"/>
</dbReference>
<evidence type="ECO:0000313" key="4">
    <source>
        <dbReference type="Proteomes" id="UP000827133"/>
    </source>
</evidence>
<name>A0A9P8DGZ6_9HYPO</name>
<dbReference type="RefSeq" id="XP_044680701.1">
    <property type="nucleotide sequence ID" value="XM_044825044.1"/>
</dbReference>
<feature type="compositionally biased region" description="Low complexity" evidence="1">
    <location>
        <begin position="66"/>
        <end position="79"/>
    </location>
</feature>
<organism evidence="3 4">
    <name type="scientific">Fusarium musae</name>
    <dbReference type="NCBI Taxonomy" id="1042133"/>
    <lineage>
        <taxon>Eukaryota</taxon>
        <taxon>Fungi</taxon>
        <taxon>Dikarya</taxon>
        <taxon>Ascomycota</taxon>
        <taxon>Pezizomycotina</taxon>
        <taxon>Sordariomycetes</taxon>
        <taxon>Hypocreomycetidae</taxon>
        <taxon>Hypocreales</taxon>
        <taxon>Nectriaceae</taxon>
        <taxon>Fusarium</taxon>
    </lineage>
</organism>
<feature type="compositionally biased region" description="Low complexity" evidence="1">
    <location>
        <begin position="93"/>
        <end position="113"/>
    </location>
</feature>
<keyword evidence="4" id="KW-1185">Reference proteome</keyword>